<protein>
    <submittedName>
        <fullName evidence="1">Uncharacterized protein</fullName>
    </submittedName>
</protein>
<reference evidence="1" key="1">
    <citation type="submission" date="2022-06" db="EMBL/GenBank/DDBJ databases">
        <title>Isolation of gut microbiota from human fecal samples.</title>
        <authorList>
            <person name="Pamer E.G."/>
            <person name="Barat B."/>
            <person name="Waligurski E."/>
            <person name="Medina S."/>
            <person name="Paddock L."/>
            <person name="Mostad J."/>
        </authorList>
    </citation>
    <scope>NUCLEOTIDE SEQUENCE</scope>
    <source>
        <strain evidence="1">DFI.9.91</strain>
    </source>
</reference>
<dbReference type="RefSeq" id="WP_050617463.1">
    <property type="nucleotide sequence ID" value="NZ_JANFYS010000006.1"/>
</dbReference>
<dbReference type="Proteomes" id="UP001204562">
    <property type="component" value="Unassembled WGS sequence"/>
</dbReference>
<evidence type="ECO:0000313" key="1">
    <source>
        <dbReference type="EMBL" id="MCQ4769664.1"/>
    </source>
</evidence>
<sequence>MIATVTLTATFGYDGSRAWVVSASGSHSMESGWTYSNQSISKSGGTANLTADIKSTTGLGAFPVDISLTCSKDGDIS</sequence>
<gene>
    <name evidence="1" type="ORF">NE579_04165</name>
</gene>
<dbReference type="EMBL" id="JANFYS010000006">
    <property type="protein sequence ID" value="MCQ4769664.1"/>
    <property type="molecule type" value="Genomic_DNA"/>
</dbReference>
<organism evidence="1 2">
    <name type="scientific">Intestinimonas massiliensis</name>
    <name type="common">ex Afouda et al. 2020</name>
    <dbReference type="NCBI Taxonomy" id="1673721"/>
    <lineage>
        <taxon>Bacteria</taxon>
        <taxon>Bacillati</taxon>
        <taxon>Bacillota</taxon>
        <taxon>Clostridia</taxon>
        <taxon>Eubacteriales</taxon>
        <taxon>Intestinimonas</taxon>
    </lineage>
</organism>
<dbReference type="AlphaFoldDB" id="A0AAW5JP66"/>
<name>A0AAW5JP66_9FIRM</name>
<comment type="caution">
    <text evidence="1">The sequence shown here is derived from an EMBL/GenBank/DDBJ whole genome shotgun (WGS) entry which is preliminary data.</text>
</comment>
<proteinExistence type="predicted"/>
<accession>A0AAW5JP66</accession>
<evidence type="ECO:0000313" key="2">
    <source>
        <dbReference type="Proteomes" id="UP001204562"/>
    </source>
</evidence>